<evidence type="ECO:0000256" key="9">
    <source>
        <dbReference type="ARBA" id="ARBA00023295"/>
    </source>
</evidence>
<protein>
    <recommendedName>
        <fullName evidence="11">Formamidopyrimidine-DNA glycosylase catalytic domain-containing protein</fullName>
    </recommendedName>
</protein>
<dbReference type="Gene3D" id="3.20.190.10">
    <property type="entry name" value="MutM-like, N-terminal"/>
    <property type="match status" value="1"/>
</dbReference>
<sequence length="502" mass="54875">MPELPEVEAARRLLETACRGKRIESVVVADDDKVFANCTPEEMRAALQGRTLLGTGRKGKYFWLKLDGEGPSVLMHFGMTGGIVVRKVGVTKYKRAHMEADPDEWPPRFTKLELGLEGGGQLAYVDSRRFGRIKLQADPPSEDPICRLGFDVLDELPAPPDFAAAVRKRVARAPALKIKALLLEQEFCSGIGNWIGDEVLYQARIHPEHTATSLSDEALHKLHATIKSVVGLAVDVEADYHQFPRDWLFHYRWTNKKASSIGGKQIKFVTVGSRTSAFVPALQKLGGGGGGDKAQRSGRKGGSDEEEDASDDAEGNASEEEEEEEEEQEPPKRGRGKAAGGGSGAARKQPARKRAKKEVDEEEEEEEEEEEQEPPPKTRRGKATGRGSAAARKQPARKQPASKRAKKGEAQQEEEEEEEGEEEQEQEPPPKGRRGKAAGGGTGATRKQPTRQRARAKQTKKGEEEEEEAEEERSAGSGGRPKRGAKAAAATATRPRGRSVKS</sequence>
<reference evidence="12" key="1">
    <citation type="journal article" date="2020" name="bioRxiv">
        <title>Comparative genomics of Chlamydomonas.</title>
        <authorList>
            <person name="Craig R.J."/>
            <person name="Hasan A.R."/>
            <person name="Ness R.W."/>
            <person name="Keightley P.D."/>
        </authorList>
    </citation>
    <scope>NUCLEOTIDE SEQUENCE</scope>
    <source>
        <strain evidence="12">CCAP 11/70</strain>
    </source>
</reference>
<feature type="domain" description="Formamidopyrimidine-DNA glycosylase catalytic" evidence="11">
    <location>
        <begin position="2"/>
        <end position="131"/>
    </location>
</feature>
<keyword evidence="8" id="KW-0511">Multifunctional enzyme</keyword>
<evidence type="ECO:0000256" key="4">
    <source>
        <dbReference type="ARBA" id="ARBA00022801"/>
    </source>
</evidence>
<dbReference type="InterPro" id="IPR012319">
    <property type="entry name" value="FPG_cat"/>
</dbReference>
<evidence type="ECO:0000256" key="5">
    <source>
        <dbReference type="ARBA" id="ARBA00023125"/>
    </source>
</evidence>
<evidence type="ECO:0000256" key="3">
    <source>
        <dbReference type="ARBA" id="ARBA00022763"/>
    </source>
</evidence>
<dbReference type="AlphaFoldDB" id="A0A835YAI5"/>
<dbReference type="GO" id="GO:0003906">
    <property type="term" value="F:DNA-(apurinic or apyrimidinic site) endonuclease activity"/>
    <property type="evidence" value="ECO:0007669"/>
    <property type="project" value="InterPro"/>
</dbReference>
<dbReference type="Pfam" id="PF06831">
    <property type="entry name" value="H2TH"/>
    <property type="match status" value="1"/>
</dbReference>
<dbReference type="PROSITE" id="PS51068">
    <property type="entry name" value="FPG_CAT"/>
    <property type="match status" value="1"/>
</dbReference>
<dbReference type="GO" id="GO:0005634">
    <property type="term" value="C:nucleus"/>
    <property type="evidence" value="ECO:0007669"/>
    <property type="project" value="TreeGrafter"/>
</dbReference>
<comment type="similarity">
    <text evidence="2">Belongs to the FPG family.</text>
</comment>
<keyword evidence="5" id="KW-0238">DNA-binding</keyword>
<dbReference type="EMBL" id="JAEHOE010000007">
    <property type="protein sequence ID" value="KAG2499113.1"/>
    <property type="molecule type" value="Genomic_DNA"/>
</dbReference>
<comment type="catalytic activity">
    <reaction evidence="1">
        <text>Hydrolysis of DNA containing ring-opened 7-methylguanine residues, releasing 2,6-diamino-4-hydroxy-5-(N-methyl)formamidopyrimidine.</text>
        <dbReference type="EC" id="3.2.2.23"/>
    </reaction>
</comment>
<dbReference type="GO" id="GO:0003684">
    <property type="term" value="F:damaged DNA binding"/>
    <property type="evidence" value="ECO:0007669"/>
    <property type="project" value="InterPro"/>
</dbReference>
<dbReference type="PANTHER" id="PTHR22993">
    <property type="entry name" value="FORMAMIDOPYRIMIDINE-DNA GLYCOSYLASE"/>
    <property type="match status" value="1"/>
</dbReference>
<dbReference type="GO" id="GO:0008270">
    <property type="term" value="F:zinc ion binding"/>
    <property type="evidence" value="ECO:0007669"/>
    <property type="project" value="InterPro"/>
</dbReference>
<feature type="compositionally biased region" description="Acidic residues" evidence="10">
    <location>
        <begin position="360"/>
        <end position="373"/>
    </location>
</feature>
<name>A0A835YAI5_9CHLO</name>
<evidence type="ECO:0000256" key="6">
    <source>
        <dbReference type="ARBA" id="ARBA00023204"/>
    </source>
</evidence>
<dbReference type="SMART" id="SM00898">
    <property type="entry name" value="Fapy_DNA_glyco"/>
    <property type="match status" value="1"/>
</dbReference>
<dbReference type="CDD" id="cd08972">
    <property type="entry name" value="PF_Nei_N"/>
    <property type="match status" value="1"/>
</dbReference>
<feature type="compositionally biased region" description="Acidic residues" evidence="10">
    <location>
        <begin position="411"/>
        <end position="426"/>
    </location>
</feature>
<dbReference type="InterPro" id="IPR015886">
    <property type="entry name" value="H2TH_FPG"/>
</dbReference>
<evidence type="ECO:0000313" key="12">
    <source>
        <dbReference type="EMBL" id="KAG2499113.1"/>
    </source>
</evidence>
<evidence type="ECO:0000256" key="10">
    <source>
        <dbReference type="SAM" id="MobiDB-lite"/>
    </source>
</evidence>
<dbReference type="PANTHER" id="PTHR22993:SF9">
    <property type="entry name" value="FORMAMIDOPYRIMIDINE-DNA GLYCOSYLASE"/>
    <property type="match status" value="1"/>
</dbReference>
<dbReference type="SUPFAM" id="SSF81624">
    <property type="entry name" value="N-terminal domain of MutM-like DNA repair proteins"/>
    <property type="match status" value="1"/>
</dbReference>
<evidence type="ECO:0000256" key="8">
    <source>
        <dbReference type="ARBA" id="ARBA00023268"/>
    </source>
</evidence>
<keyword evidence="7" id="KW-0456">Lyase</keyword>
<dbReference type="Pfam" id="PF01149">
    <property type="entry name" value="Fapy_DNA_glyco"/>
    <property type="match status" value="1"/>
</dbReference>
<evidence type="ECO:0000313" key="13">
    <source>
        <dbReference type="Proteomes" id="UP000612055"/>
    </source>
</evidence>
<comment type="caution">
    <text evidence="12">The sequence shown here is derived from an EMBL/GenBank/DDBJ whole genome shotgun (WGS) entry which is preliminary data.</text>
</comment>
<dbReference type="GO" id="GO:0016829">
    <property type="term" value="F:lyase activity"/>
    <property type="evidence" value="ECO:0007669"/>
    <property type="project" value="UniProtKB-KW"/>
</dbReference>
<evidence type="ECO:0000256" key="1">
    <source>
        <dbReference type="ARBA" id="ARBA00001668"/>
    </source>
</evidence>
<dbReference type="InterPro" id="IPR010979">
    <property type="entry name" value="Ribosomal_uS13-like_H2TH"/>
</dbReference>
<accession>A0A835YAI5</accession>
<keyword evidence="4" id="KW-0378">Hydrolase</keyword>
<feature type="region of interest" description="Disordered" evidence="10">
    <location>
        <begin position="281"/>
        <end position="502"/>
    </location>
</feature>
<proteinExistence type="inferred from homology"/>
<feature type="compositionally biased region" description="Acidic residues" evidence="10">
    <location>
        <begin position="304"/>
        <end position="328"/>
    </location>
</feature>
<evidence type="ECO:0000256" key="7">
    <source>
        <dbReference type="ARBA" id="ARBA00023239"/>
    </source>
</evidence>
<keyword evidence="9" id="KW-0326">Glycosidase</keyword>
<keyword evidence="13" id="KW-1185">Reference proteome</keyword>
<feature type="compositionally biased region" description="Basic residues" evidence="10">
    <location>
        <begin position="394"/>
        <end position="406"/>
    </location>
</feature>
<dbReference type="SMART" id="SM01232">
    <property type="entry name" value="H2TH"/>
    <property type="match status" value="1"/>
</dbReference>
<dbReference type="SUPFAM" id="SSF46946">
    <property type="entry name" value="S13-like H2TH domain"/>
    <property type="match status" value="1"/>
</dbReference>
<dbReference type="InterPro" id="IPR035937">
    <property type="entry name" value="FPG_N"/>
</dbReference>
<dbReference type="Gene3D" id="1.10.8.50">
    <property type="match status" value="1"/>
</dbReference>
<dbReference type="GO" id="GO:0006284">
    <property type="term" value="P:base-excision repair"/>
    <property type="evidence" value="ECO:0007669"/>
    <property type="project" value="InterPro"/>
</dbReference>
<evidence type="ECO:0000256" key="2">
    <source>
        <dbReference type="ARBA" id="ARBA00009409"/>
    </source>
</evidence>
<dbReference type="FunFam" id="1.10.8.50:FF:000009">
    <property type="entry name" value="Formamidopyrimidine-DNA glycosylase"/>
    <property type="match status" value="1"/>
</dbReference>
<keyword evidence="3" id="KW-0227">DNA damage</keyword>
<dbReference type="Proteomes" id="UP000612055">
    <property type="component" value="Unassembled WGS sequence"/>
</dbReference>
<dbReference type="OrthoDB" id="444592at2759"/>
<evidence type="ECO:0000259" key="11">
    <source>
        <dbReference type="PROSITE" id="PS51068"/>
    </source>
</evidence>
<gene>
    <name evidence="12" type="ORF">HYH03_002697</name>
</gene>
<organism evidence="12 13">
    <name type="scientific">Edaphochlamys debaryana</name>
    <dbReference type="NCBI Taxonomy" id="47281"/>
    <lineage>
        <taxon>Eukaryota</taxon>
        <taxon>Viridiplantae</taxon>
        <taxon>Chlorophyta</taxon>
        <taxon>core chlorophytes</taxon>
        <taxon>Chlorophyceae</taxon>
        <taxon>CS clade</taxon>
        <taxon>Chlamydomonadales</taxon>
        <taxon>Chlamydomonadales incertae sedis</taxon>
        <taxon>Edaphochlamys</taxon>
    </lineage>
</organism>
<feature type="compositionally biased region" description="Basic residues" evidence="10">
    <location>
        <begin position="448"/>
        <end position="459"/>
    </location>
</feature>
<keyword evidence="6" id="KW-0234">DNA repair</keyword>
<dbReference type="GO" id="GO:0008534">
    <property type="term" value="F:oxidized purine nucleobase lesion DNA N-glycosylase activity"/>
    <property type="evidence" value="ECO:0007669"/>
    <property type="project" value="UniProtKB-EC"/>
</dbReference>